<comment type="caution">
    <text evidence="2">The sequence shown here is derived from an EMBL/GenBank/DDBJ whole genome shotgun (WGS) entry which is preliminary data.</text>
</comment>
<evidence type="ECO:0000313" key="3">
    <source>
        <dbReference type="Proteomes" id="UP000799429"/>
    </source>
</evidence>
<name>A0A9P4VQQ0_9PEZI</name>
<feature type="compositionally biased region" description="Polar residues" evidence="1">
    <location>
        <begin position="800"/>
        <end position="812"/>
    </location>
</feature>
<evidence type="ECO:0000313" key="2">
    <source>
        <dbReference type="EMBL" id="KAF2838575.1"/>
    </source>
</evidence>
<accession>A0A9P4VQQ0</accession>
<dbReference type="AlphaFoldDB" id="A0A9P4VQQ0"/>
<protein>
    <submittedName>
        <fullName evidence="2">Uncharacterized protein</fullName>
    </submittedName>
</protein>
<proteinExistence type="predicted"/>
<dbReference type="EMBL" id="MU006096">
    <property type="protein sequence ID" value="KAF2838575.1"/>
    <property type="molecule type" value="Genomic_DNA"/>
</dbReference>
<feature type="region of interest" description="Disordered" evidence="1">
    <location>
        <begin position="965"/>
        <end position="998"/>
    </location>
</feature>
<organism evidence="2 3">
    <name type="scientific">Patellaria atrata CBS 101060</name>
    <dbReference type="NCBI Taxonomy" id="1346257"/>
    <lineage>
        <taxon>Eukaryota</taxon>
        <taxon>Fungi</taxon>
        <taxon>Dikarya</taxon>
        <taxon>Ascomycota</taxon>
        <taxon>Pezizomycotina</taxon>
        <taxon>Dothideomycetes</taxon>
        <taxon>Dothideomycetes incertae sedis</taxon>
        <taxon>Patellariales</taxon>
        <taxon>Patellariaceae</taxon>
        <taxon>Patellaria</taxon>
    </lineage>
</organism>
<evidence type="ECO:0000256" key="1">
    <source>
        <dbReference type="SAM" id="MobiDB-lite"/>
    </source>
</evidence>
<dbReference type="Proteomes" id="UP000799429">
    <property type="component" value="Unassembled WGS sequence"/>
</dbReference>
<dbReference type="OrthoDB" id="5428038at2759"/>
<reference evidence="2" key="1">
    <citation type="journal article" date="2020" name="Stud. Mycol.">
        <title>101 Dothideomycetes genomes: a test case for predicting lifestyles and emergence of pathogens.</title>
        <authorList>
            <person name="Haridas S."/>
            <person name="Albert R."/>
            <person name="Binder M."/>
            <person name="Bloem J."/>
            <person name="Labutti K."/>
            <person name="Salamov A."/>
            <person name="Andreopoulos B."/>
            <person name="Baker S."/>
            <person name="Barry K."/>
            <person name="Bills G."/>
            <person name="Bluhm B."/>
            <person name="Cannon C."/>
            <person name="Castanera R."/>
            <person name="Culley D."/>
            <person name="Daum C."/>
            <person name="Ezra D."/>
            <person name="Gonzalez J."/>
            <person name="Henrissat B."/>
            <person name="Kuo A."/>
            <person name="Liang C."/>
            <person name="Lipzen A."/>
            <person name="Lutzoni F."/>
            <person name="Magnuson J."/>
            <person name="Mondo S."/>
            <person name="Nolan M."/>
            <person name="Ohm R."/>
            <person name="Pangilinan J."/>
            <person name="Park H.-J."/>
            <person name="Ramirez L."/>
            <person name="Alfaro M."/>
            <person name="Sun H."/>
            <person name="Tritt A."/>
            <person name="Yoshinaga Y."/>
            <person name="Zwiers L.-H."/>
            <person name="Turgeon B."/>
            <person name="Goodwin S."/>
            <person name="Spatafora J."/>
            <person name="Crous P."/>
            <person name="Grigoriev I."/>
        </authorList>
    </citation>
    <scope>NUCLEOTIDE SEQUENCE</scope>
    <source>
        <strain evidence="2">CBS 101060</strain>
    </source>
</reference>
<feature type="region of interest" description="Disordered" evidence="1">
    <location>
        <begin position="877"/>
        <end position="907"/>
    </location>
</feature>
<gene>
    <name evidence="2" type="ORF">M501DRAFT_992546</name>
</gene>
<keyword evidence="3" id="KW-1185">Reference proteome</keyword>
<sequence length="998" mass="114965">MPLGLSTCRGAVQLSFKSNGPYHWITDELLVDAFHRFARVANYGRKRFGSHVPGPLEARKRMAKRKIMAMTASGGGVSFDIGGLFGMNKPQPPPWKWEAPAPLKVDLDPLPGLDSPNSPVQTVEHPLILTPPVPPWPPHVQQLLTAAADDPSRDKIISMLNRNGGRHSLSQNLLQQLFVSCPLQAVLGYLEEEELLTQQGYKYFNMIFHLMVHKSDISISPDEYELLLSYLNRYLRLNLVRVDDLFALLGGISRLGAELFDDWWKAHSGVMTYRSIARALMDGPNQRKMSEPEFIYSFFRSIPHTHEFEDTLSLQYEILKHVWQLDNVLLDGSKVSQDTFLAMYAEDVIFSREPWSTSILERLVKQSWRQKIPNWIVDATIRIARRYQVNPDCSLRYWLKLLAIRGPHRFSECESLDSDHTIEIWAPIHRILACYCKPVQVREHFAIFSGYVASKLLITCWFNAENHIPSIINPGVILPEEITDMLRPGLTSWKPLLPLLQASFRDGSPLKRYALDILHLAASWEERTASGNVIFHMVRYLRDRSHLIPREHLASIVNHLIPDRPWQAYRMFSRWEELALSDCPTLPLAIVRTGESKVGQILRILLRPDPGYPSHPDPITQYQYLKSSDSMHRFNVGKRRVMMLNKTEMWLHITPKPLTDPRRHRLLEELALAYATHEPNTPLAFRNIQRIYRYLCRFSNRLSPKLSAALMKAGVTRCFQEKRWLPTSRFMWILDIVRRIEGEAVANHLDQKVYALRRYIFYDKYGRRRFWDADYGTWTYDRAREFQRSKETMDIDAETPDQTNAGPVNGSTLWKPLSEIAGPQRIEGSRRRKSEQVATLDEGPARSSLPPENSPSQARITELETHNIALRAPRAPIVWSPLPPTQHAKRAPRSNLPEPSEESEASDLLTPLALEKANWNGIPRITLQQQPEPPSAEDNYEAHRMIRYEYEQTKTIAPFEWRKVSLEPPNASPPEQKAECKQDWDSISSWSPLSARDD</sequence>
<feature type="region of interest" description="Disordered" evidence="1">
    <location>
        <begin position="791"/>
        <end position="857"/>
    </location>
</feature>